<comment type="caution">
    <text evidence="6">The sequence shown here is derived from an EMBL/GenBank/DDBJ whole genome shotgun (WGS) entry which is preliminary data.</text>
</comment>
<dbReference type="PROSITE" id="PS00398">
    <property type="entry name" value="RECOMBINASES_2"/>
    <property type="match status" value="1"/>
</dbReference>
<dbReference type="CDD" id="cd03768">
    <property type="entry name" value="SR_ResInv"/>
    <property type="match status" value="1"/>
</dbReference>
<evidence type="ECO:0000313" key="6">
    <source>
        <dbReference type="EMBL" id="KKL73646.1"/>
    </source>
</evidence>
<evidence type="ECO:0000256" key="1">
    <source>
        <dbReference type="ARBA" id="ARBA00022908"/>
    </source>
</evidence>
<dbReference type="AlphaFoldDB" id="A0A0F9F581"/>
<evidence type="ECO:0000256" key="3">
    <source>
        <dbReference type="ARBA" id="ARBA00023172"/>
    </source>
</evidence>
<dbReference type="InterPro" id="IPR006118">
    <property type="entry name" value="Recombinase_CS"/>
</dbReference>
<feature type="region of interest" description="Disordered" evidence="4">
    <location>
        <begin position="1"/>
        <end position="32"/>
    </location>
</feature>
<evidence type="ECO:0000256" key="2">
    <source>
        <dbReference type="ARBA" id="ARBA00023125"/>
    </source>
</evidence>
<sequence>MTIIPTPDPNPNPHPKNNRPDGASYAPRPQPQRLTDSLVVNDIISGDTPPPPKPTKVPRIWGYVRMSSSKQEKSPEVQADLIRKYAATLDGFFAGCRLDAAVSGSKETGVTFAKRKEARKLLNDMLSGDHLIIWKIDRLGRNTIDICSILDMLVQRGINIYVLNFAGGRLDLTTATGRAFVGMLAVFAELESGLISERTKEGMAYLKQSGLAYHGRPHYGHRKVWDPPGPGQTKPKLRWEKHEGECNAIKEIYTRSMAGESMERIYNDFRARKLKTADGLLWAPKPYDRKKSSSWRFYRVLKWYKELLARGESI</sequence>
<dbReference type="InterPro" id="IPR036162">
    <property type="entry name" value="Resolvase-like_N_sf"/>
</dbReference>
<dbReference type="InterPro" id="IPR006119">
    <property type="entry name" value="Resolv_N"/>
</dbReference>
<feature type="domain" description="Resolvase/invertase-type recombinase catalytic" evidence="5">
    <location>
        <begin position="59"/>
        <end position="210"/>
    </location>
</feature>
<dbReference type="SUPFAM" id="SSF53041">
    <property type="entry name" value="Resolvase-like"/>
    <property type="match status" value="1"/>
</dbReference>
<keyword evidence="2" id="KW-0238">DNA-binding</keyword>
<dbReference type="InterPro" id="IPR050639">
    <property type="entry name" value="SSR_resolvase"/>
</dbReference>
<protein>
    <recommendedName>
        <fullName evidence="5">Resolvase/invertase-type recombinase catalytic domain-containing protein</fullName>
    </recommendedName>
</protein>
<dbReference type="PROSITE" id="PS51736">
    <property type="entry name" value="RECOMBINASES_3"/>
    <property type="match status" value="1"/>
</dbReference>
<keyword evidence="3" id="KW-0233">DNA recombination</keyword>
<accession>A0A0F9F581</accession>
<dbReference type="PANTHER" id="PTHR30461:SF2">
    <property type="entry name" value="SERINE RECOMBINASE PINE-RELATED"/>
    <property type="match status" value="1"/>
</dbReference>
<dbReference type="GO" id="GO:0003677">
    <property type="term" value="F:DNA binding"/>
    <property type="evidence" value="ECO:0007669"/>
    <property type="project" value="UniProtKB-KW"/>
</dbReference>
<organism evidence="6">
    <name type="scientific">marine sediment metagenome</name>
    <dbReference type="NCBI Taxonomy" id="412755"/>
    <lineage>
        <taxon>unclassified sequences</taxon>
        <taxon>metagenomes</taxon>
        <taxon>ecological metagenomes</taxon>
    </lineage>
</organism>
<evidence type="ECO:0000259" key="5">
    <source>
        <dbReference type="PROSITE" id="PS51736"/>
    </source>
</evidence>
<dbReference type="SMART" id="SM00857">
    <property type="entry name" value="Resolvase"/>
    <property type="match status" value="1"/>
</dbReference>
<evidence type="ECO:0000256" key="4">
    <source>
        <dbReference type="SAM" id="MobiDB-lite"/>
    </source>
</evidence>
<reference evidence="6" key="1">
    <citation type="journal article" date="2015" name="Nature">
        <title>Complex archaea that bridge the gap between prokaryotes and eukaryotes.</title>
        <authorList>
            <person name="Spang A."/>
            <person name="Saw J.H."/>
            <person name="Jorgensen S.L."/>
            <person name="Zaremba-Niedzwiedzka K."/>
            <person name="Martijn J."/>
            <person name="Lind A.E."/>
            <person name="van Eijk R."/>
            <person name="Schleper C."/>
            <person name="Guy L."/>
            <person name="Ettema T.J."/>
        </authorList>
    </citation>
    <scope>NUCLEOTIDE SEQUENCE</scope>
</reference>
<name>A0A0F9F581_9ZZZZ</name>
<dbReference type="EMBL" id="LAZR01024896">
    <property type="protein sequence ID" value="KKL73646.1"/>
    <property type="molecule type" value="Genomic_DNA"/>
</dbReference>
<dbReference type="Pfam" id="PF00239">
    <property type="entry name" value="Resolvase"/>
    <property type="match status" value="1"/>
</dbReference>
<keyword evidence="1" id="KW-0229">DNA integration</keyword>
<dbReference type="Gene3D" id="3.40.50.1390">
    <property type="entry name" value="Resolvase, N-terminal catalytic domain"/>
    <property type="match status" value="1"/>
</dbReference>
<dbReference type="PANTHER" id="PTHR30461">
    <property type="entry name" value="DNA-INVERTASE FROM LAMBDOID PROPHAGE"/>
    <property type="match status" value="1"/>
</dbReference>
<gene>
    <name evidence="6" type="ORF">LCGC14_2072780</name>
</gene>
<dbReference type="GO" id="GO:0015074">
    <property type="term" value="P:DNA integration"/>
    <property type="evidence" value="ECO:0007669"/>
    <property type="project" value="UniProtKB-KW"/>
</dbReference>
<proteinExistence type="predicted"/>
<dbReference type="GO" id="GO:0000150">
    <property type="term" value="F:DNA strand exchange activity"/>
    <property type="evidence" value="ECO:0007669"/>
    <property type="project" value="InterPro"/>
</dbReference>
<feature type="compositionally biased region" description="Pro residues" evidence="4">
    <location>
        <begin position="1"/>
        <end position="14"/>
    </location>
</feature>